<organism evidence="2 3">
    <name type="scientific">Paraburkholderia elongata</name>
    <dbReference type="NCBI Taxonomy" id="2675747"/>
    <lineage>
        <taxon>Bacteria</taxon>
        <taxon>Pseudomonadati</taxon>
        <taxon>Pseudomonadota</taxon>
        <taxon>Betaproteobacteria</taxon>
        <taxon>Burkholderiales</taxon>
        <taxon>Burkholderiaceae</taxon>
        <taxon>Paraburkholderia</taxon>
    </lineage>
</organism>
<proteinExistence type="predicted"/>
<protein>
    <submittedName>
        <fullName evidence="2">Uncharacterized protein</fullName>
    </submittedName>
</protein>
<feature type="region of interest" description="Disordered" evidence="1">
    <location>
        <begin position="1"/>
        <end position="25"/>
    </location>
</feature>
<comment type="caution">
    <text evidence="2">The sequence shown here is derived from an EMBL/GenBank/DDBJ whole genome shotgun (WGS) entry which is preliminary data.</text>
</comment>
<evidence type="ECO:0000256" key="1">
    <source>
        <dbReference type="SAM" id="MobiDB-lite"/>
    </source>
</evidence>
<dbReference type="Proteomes" id="UP000655523">
    <property type="component" value="Unassembled WGS sequence"/>
</dbReference>
<gene>
    <name evidence="2" type="ORF">GNZ13_22710</name>
</gene>
<evidence type="ECO:0000313" key="3">
    <source>
        <dbReference type="Proteomes" id="UP000655523"/>
    </source>
</evidence>
<accession>A0A972NPM4</accession>
<dbReference type="EMBL" id="WOEZ01000122">
    <property type="protein sequence ID" value="NPT57306.1"/>
    <property type="molecule type" value="Genomic_DNA"/>
</dbReference>
<dbReference type="AlphaFoldDB" id="A0A972NPM4"/>
<reference evidence="2 3" key="1">
    <citation type="submission" date="2019-11" db="EMBL/GenBank/DDBJ databases">
        <title>Metabolism of dissolved organic matter in forest soils.</title>
        <authorList>
            <person name="Cyle K.T."/>
            <person name="Wilhelm R.C."/>
            <person name="Martinez C.E."/>
        </authorList>
    </citation>
    <scope>NUCLEOTIDE SEQUENCE [LARGE SCALE GENOMIC DNA]</scope>
    <source>
        <strain evidence="2 3">5N</strain>
    </source>
</reference>
<keyword evidence="3" id="KW-1185">Reference proteome</keyword>
<sequence>MKTGQLTIRHGAGHGRDTARGLSELRQGIEQATVVGSIRRRLNDDMSLDAQPPLQRAMSATVASGGCNCADGSTGYRAS</sequence>
<name>A0A972NPM4_9BURK</name>
<evidence type="ECO:0000313" key="2">
    <source>
        <dbReference type="EMBL" id="NPT57306.1"/>
    </source>
</evidence>